<dbReference type="Gene3D" id="3.40.50.300">
    <property type="entry name" value="P-loop containing nucleotide triphosphate hydrolases"/>
    <property type="match status" value="1"/>
</dbReference>
<feature type="transmembrane region" description="Helical" evidence="9">
    <location>
        <begin position="537"/>
        <end position="557"/>
    </location>
</feature>
<keyword evidence="3" id="KW-0813">Transport</keyword>
<dbReference type="PANTHER" id="PTHR48041">
    <property type="entry name" value="ABC TRANSPORTER G FAMILY MEMBER 28"/>
    <property type="match status" value="1"/>
</dbReference>
<dbReference type="GO" id="GO:0005886">
    <property type="term" value="C:plasma membrane"/>
    <property type="evidence" value="ECO:0007669"/>
    <property type="project" value="TreeGrafter"/>
</dbReference>
<evidence type="ECO:0000256" key="9">
    <source>
        <dbReference type="SAM" id="Phobius"/>
    </source>
</evidence>
<feature type="transmembrane region" description="Helical" evidence="9">
    <location>
        <begin position="569"/>
        <end position="586"/>
    </location>
</feature>
<feature type="domain" description="ABC transporter" evidence="10">
    <location>
        <begin position="13"/>
        <end position="244"/>
    </location>
</feature>
<dbReference type="GO" id="GO:0005524">
    <property type="term" value="F:ATP binding"/>
    <property type="evidence" value="ECO:0007669"/>
    <property type="project" value="UniProtKB-KW"/>
</dbReference>
<dbReference type="Pfam" id="PF00005">
    <property type="entry name" value="ABC_tran"/>
    <property type="match status" value="1"/>
</dbReference>
<feature type="transmembrane region" description="Helical" evidence="9">
    <location>
        <begin position="506"/>
        <end position="531"/>
    </location>
</feature>
<keyword evidence="7 9" id="KW-1133">Transmembrane helix</keyword>
<evidence type="ECO:0000313" key="12">
    <source>
        <dbReference type="Proteomes" id="UP000606786"/>
    </source>
</evidence>
<dbReference type="FunFam" id="3.40.50.300:FF:002217">
    <property type="entry name" value="ATP-binding cassette sub-family G member 1"/>
    <property type="match status" value="1"/>
</dbReference>
<evidence type="ECO:0000256" key="7">
    <source>
        <dbReference type="ARBA" id="ARBA00022989"/>
    </source>
</evidence>
<organism evidence="11 12">
    <name type="scientific">Ceratitis capitata</name>
    <name type="common">Mediterranean fruit fly</name>
    <name type="synonym">Tephritis capitata</name>
    <dbReference type="NCBI Taxonomy" id="7213"/>
    <lineage>
        <taxon>Eukaryota</taxon>
        <taxon>Metazoa</taxon>
        <taxon>Ecdysozoa</taxon>
        <taxon>Arthropoda</taxon>
        <taxon>Hexapoda</taxon>
        <taxon>Insecta</taxon>
        <taxon>Pterygota</taxon>
        <taxon>Neoptera</taxon>
        <taxon>Endopterygota</taxon>
        <taxon>Diptera</taxon>
        <taxon>Brachycera</taxon>
        <taxon>Muscomorpha</taxon>
        <taxon>Tephritoidea</taxon>
        <taxon>Tephritidae</taxon>
        <taxon>Ceratitis</taxon>
        <taxon>Ceratitis</taxon>
    </lineage>
</organism>
<evidence type="ECO:0000256" key="1">
    <source>
        <dbReference type="ARBA" id="ARBA00004141"/>
    </source>
</evidence>
<dbReference type="Proteomes" id="UP000606786">
    <property type="component" value="Unassembled WGS sequence"/>
</dbReference>
<protein>
    <submittedName>
        <fullName evidence="11">(Mediterranean fruit fly) hypothetical protein</fullName>
    </submittedName>
</protein>
<evidence type="ECO:0000256" key="8">
    <source>
        <dbReference type="ARBA" id="ARBA00023136"/>
    </source>
</evidence>
<dbReference type="SMART" id="SM00382">
    <property type="entry name" value="AAA"/>
    <property type="match status" value="1"/>
</dbReference>
<feature type="transmembrane region" description="Helical" evidence="9">
    <location>
        <begin position="391"/>
        <end position="415"/>
    </location>
</feature>
<dbReference type="PANTHER" id="PTHR48041:SF105">
    <property type="entry name" value="FI02074P"/>
    <property type="match status" value="1"/>
</dbReference>
<evidence type="ECO:0000256" key="2">
    <source>
        <dbReference type="ARBA" id="ARBA00005814"/>
    </source>
</evidence>
<evidence type="ECO:0000259" key="10">
    <source>
        <dbReference type="PROSITE" id="PS50893"/>
    </source>
</evidence>
<feature type="transmembrane region" description="Helical" evidence="9">
    <location>
        <begin position="468"/>
        <end position="494"/>
    </location>
</feature>
<dbReference type="AlphaFoldDB" id="A0A811V3R3"/>
<dbReference type="GO" id="GO:0140359">
    <property type="term" value="F:ABC-type transporter activity"/>
    <property type="evidence" value="ECO:0007669"/>
    <property type="project" value="InterPro"/>
</dbReference>
<keyword evidence="8 9" id="KW-0472">Membrane</keyword>
<dbReference type="SUPFAM" id="SSF52540">
    <property type="entry name" value="P-loop containing nucleoside triphosphate hydrolases"/>
    <property type="match status" value="1"/>
</dbReference>
<name>A0A811V3R3_CERCA</name>
<dbReference type="InterPro" id="IPR003439">
    <property type="entry name" value="ABC_transporter-like_ATP-bd"/>
</dbReference>
<dbReference type="InterPro" id="IPR017871">
    <property type="entry name" value="ABC_transporter-like_CS"/>
</dbReference>
<feature type="transmembrane region" description="Helical" evidence="9">
    <location>
        <begin position="617"/>
        <end position="639"/>
    </location>
</feature>
<dbReference type="PROSITE" id="PS50893">
    <property type="entry name" value="ABC_TRANSPORTER_2"/>
    <property type="match status" value="1"/>
</dbReference>
<evidence type="ECO:0000256" key="5">
    <source>
        <dbReference type="ARBA" id="ARBA00022741"/>
    </source>
</evidence>
<dbReference type="EMBL" id="CAJHJT010000034">
    <property type="protein sequence ID" value="CAD7005670.1"/>
    <property type="molecule type" value="Genomic_DNA"/>
</dbReference>
<dbReference type="InterPro" id="IPR003593">
    <property type="entry name" value="AAA+_ATPase"/>
</dbReference>
<proteinExistence type="inferred from homology"/>
<sequence length="645" mass="73090">MENTACLKPSKDVEFQDVYYTVKERKHYIKVTGTRQILRGVSGSFRNGQLSAIMGPSGAGKSSLLNALSGLRTSDVRGHIKIERKGSCYITQEDNHQTLLSVEELMALSCNLKIPYSKRKDELITEILENLHLNHRRDIYAEKLSGGERKRLSIALELVANPKIFFLDEPTSGLDEVTAAQCIRLLSKLAKEGRTIVCTIHQPSATIFNYFDNIFVLASGQCVYQGQPSAVIPFLRNVHIECPKYYSPSDYIIELCDADEGKLIPVLSELTDNGKYIYAPQQQLQQQQQLTQQIQLNGLGNNTAKQRSKDFQHSVRTFFVEEPKRSRLQHLLSAGGNFSSDGSLIGGVTAFYEHLKTFTKLLDTEQEDTSSLHQFCVLIRMMSVRIVRARIALLIQFLHHVLTGLCFGLIFLNLGNQGSRMFDHLKFCIGVIVIISYTQVMLPILSYPMEIKIVRKETFNRWYKLTPYYMALSFSRLPLQIILNMIMLTIIYWMSGLPPQLWRFGLFAGIGLMTSLIAEGMGLAIGMTFSITNGSAVGPLTIAPLMGLAIYGFDFAAQIPYAMNLLMKFSYIRVGVVALILSVFGFDRPELECTDMYCHFGDPRVLLKFLDIEHMSMWYLFSLLTVLMLFYRVLMYLSLRRRCGT</sequence>
<gene>
    <name evidence="11" type="ORF">CCAP1982_LOCUS14025</name>
</gene>
<reference evidence="11" key="1">
    <citation type="submission" date="2020-11" db="EMBL/GenBank/DDBJ databases">
        <authorList>
            <person name="Whitehead M."/>
        </authorList>
    </citation>
    <scope>NUCLEOTIDE SEQUENCE</scope>
    <source>
        <strain evidence="11">EGII</strain>
    </source>
</reference>
<dbReference type="PROSITE" id="PS00211">
    <property type="entry name" value="ABC_TRANSPORTER_1"/>
    <property type="match status" value="1"/>
</dbReference>
<dbReference type="InterPro" id="IPR013525">
    <property type="entry name" value="ABC2_TM"/>
</dbReference>
<evidence type="ECO:0000256" key="6">
    <source>
        <dbReference type="ARBA" id="ARBA00022840"/>
    </source>
</evidence>
<feature type="transmembrane region" description="Helical" evidence="9">
    <location>
        <begin position="427"/>
        <end position="448"/>
    </location>
</feature>
<evidence type="ECO:0000256" key="3">
    <source>
        <dbReference type="ARBA" id="ARBA00022448"/>
    </source>
</evidence>
<dbReference type="OrthoDB" id="66620at2759"/>
<dbReference type="InterPro" id="IPR050352">
    <property type="entry name" value="ABCG_transporters"/>
</dbReference>
<dbReference type="InterPro" id="IPR027417">
    <property type="entry name" value="P-loop_NTPase"/>
</dbReference>
<dbReference type="Pfam" id="PF01061">
    <property type="entry name" value="ABC2_membrane"/>
    <property type="match status" value="1"/>
</dbReference>
<comment type="caution">
    <text evidence="11">The sequence shown here is derived from an EMBL/GenBank/DDBJ whole genome shotgun (WGS) entry which is preliminary data.</text>
</comment>
<evidence type="ECO:0000256" key="4">
    <source>
        <dbReference type="ARBA" id="ARBA00022692"/>
    </source>
</evidence>
<comment type="similarity">
    <text evidence="2">Belongs to the ABC transporter superfamily. ABCG family. Eye pigment precursor importer (TC 3.A.1.204) subfamily.</text>
</comment>
<keyword evidence="12" id="KW-1185">Reference proteome</keyword>
<keyword evidence="5" id="KW-0547">Nucleotide-binding</keyword>
<comment type="subcellular location">
    <subcellularLocation>
        <location evidence="1">Membrane</location>
        <topology evidence="1">Multi-pass membrane protein</topology>
    </subcellularLocation>
</comment>
<evidence type="ECO:0000313" key="11">
    <source>
        <dbReference type="EMBL" id="CAD7005670.1"/>
    </source>
</evidence>
<dbReference type="GO" id="GO:0016887">
    <property type="term" value="F:ATP hydrolysis activity"/>
    <property type="evidence" value="ECO:0007669"/>
    <property type="project" value="InterPro"/>
</dbReference>
<keyword evidence="6" id="KW-0067">ATP-binding</keyword>
<accession>A0A811V3R3</accession>
<keyword evidence="4 9" id="KW-0812">Transmembrane</keyword>